<dbReference type="InterPro" id="IPR036390">
    <property type="entry name" value="WH_DNA-bd_sf"/>
</dbReference>
<dbReference type="SUPFAM" id="SSF46785">
    <property type="entry name" value="Winged helix' DNA-binding domain"/>
    <property type="match status" value="1"/>
</dbReference>
<dbReference type="RefSeq" id="WP_016571880.1">
    <property type="nucleotide sequence ID" value="NZ_BHXC01000006.1"/>
</dbReference>
<name>A0A401QTG3_STRNR</name>
<reference evidence="2 3" key="1">
    <citation type="journal article" date="2019" name="Microbiol. Resour. Announc.">
        <title>Draft Genome Sequence of the Most Traditional epsilon-Poly-l-Lysine Producer, Streptomyces albulus NBRC14147.</title>
        <authorList>
            <person name="Yamanaka K."/>
            <person name="Hamano Y."/>
        </authorList>
    </citation>
    <scope>NUCLEOTIDE SEQUENCE [LARGE SCALE GENOMIC DNA]</scope>
    <source>
        <strain evidence="2 3">NBRC 14147</strain>
    </source>
</reference>
<dbReference type="PANTHER" id="PTHR33164:SF95">
    <property type="entry name" value="TRANSCRIPTIONAL REGULATOR"/>
    <property type="match status" value="1"/>
</dbReference>
<gene>
    <name evidence="2" type="ORF">SALB_01289</name>
</gene>
<dbReference type="Proteomes" id="UP000288351">
    <property type="component" value="Unassembled WGS sequence"/>
</dbReference>
<evidence type="ECO:0000313" key="2">
    <source>
        <dbReference type="EMBL" id="GCB88618.1"/>
    </source>
</evidence>
<dbReference type="InterPro" id="IPR000835">
    <property type="entry name" value="HTH_MarR-typ"/>
</dbReference>
<protein>
    <submittedName>
        <fullName evidence="2">Transcriptional regulator</fullName>
    </submittedName>
</protein>
<evidence type="ECO:0000313" key="3">
    <source>
        <dbReference type="Proteomes" id="UP000288351"/>
    </source>
</evidence>
<dbReference type="PROSITE" id="PS50995">
    <property type="entry name" value="HTH_MARR_2"/>
    <property type="match status" value="1"/>
</dbReference>
<dbReference type="Pfam" id="PF12802">
    <property type="entry name" value="MarR_2"/>
    <property type="match status" value="1"/>
</dbReference>
<dbReference type="AlphaFoldDB" id="A0A401QTG3"/>
<comment type="caution">
    <text evidence="2">The sequence shown here is derived from an EMBL/GenBank/DDBJ whole genome shotgun (WGS) entry which is preliminary data.</text>
</comment>
<organism evidence="2 3">
    <name type="scientific">Streptomyces noursei</name>
    <name type="common">Streptomyces albulus</name>
    <dbReference type="NCBI Taxonomy" id="1971"/>
    <lineage>
        <taxon>Bacteria</taxon>
        <taxon>Bacillati</taxon>
        <taxon>Actinomycetota</taxon>
        <taxon>Actinomycetes</taxon>
        <taxon>Kitasatosporales</taxon>
        <taxon>Streptomycetaceae</taxon>
        <taxon>Streptomyces</taxon>
    </lineage>
</organism>
<dbReference type="PRINTS" id="PR00598">
    <property type="entry name" value="HTHMARR"/>
</dbReference>
<dbReference type="GO" id="GO:0006950">
    <property type="term" value="P:response to stress"/>
    <property type="evidence" value="ECO:0007669"/>
    <property type="project" value="TreeGrafter"/>
</dbReference>
<accession>A0A401QTG3</accession>
<dbReference type="InterPro" id="IPR039422">
    <property type="entry name" value="MarR/SlyA-like"/>
</dbReference>
<evidence type="ECO:0000259" key="1">
    <source>
        <dbReference type="PROSITE" id="PS50995"/>
    </source>
</evidence>
<dbReference type="InterPro" id="IPR036388">
    <property type="entry name" value="WH-like_DNA-bd_sf"/>
</dbReference>
<proteinExistence type="predicted"/>
<dbReference type="EMBL" id="BHXC01000006">
    <property type="protein sequence ID" value="GCB88618.1"/>
    <property type="molecule type" value="Genomic_DNA"/>
</dbReference>
<dbReference type="FunFam" id="1.10.10.10:FF:000576">
    <property type="entry name" value="Transcriptional regulator HosA"/>
    <property type="match status" value="1"/>
</dbReference>
<dbReference type="Gene3D" id="1.10.10.10">
    <property type="entry name" value="Winged helix-like DNA-binding domain superfamily/Winged helix DNA-binding domain"/>
    <property type="match status" value="1"/>
</dbReference>
<sequence length="156" mass="17374">MPALDLSTHPGHLARRLQQAHTLLWTTIVSEDVTSPQFAVLNTLVGEDGLDQRTVGERVGLDRSTIAEVVRRLVARELIEKTRDAEDARRSVLRLTAQGSRLHHKLAGRTARMNQLFLAPLDPEEQDVFLELLHRVSAAAEGLRRPATRPPATPRS</sequence>
<dbReference type="GO" id="GO:0003700">
    <property type="term" value="F:DNA-binding transcription factor activity"/>
    <property type="evidence" value="ECO:0007669"/>
    <property type="project" value="InterPro"/>
</dbReference>
<feature type="domain" description="HTH marR-type" evidence="1">
    <location>
        <begin position="1"/>
        <end position="138"/>
    </location>
</feature>
<dbReference type="PANTHER" id="PTHR33164">
    <property type="entry name" value="TRANSCRIPTIONAL REGULATOR, MARR FAMILY"/>
    <property type="match status" value="1"/>
</dbReference>
<dbReference type="SMART" id="SM00347">
    <property type="entry name" value="HTH_MARR"/>
    <property type="match status" value="1"/>
</dbReference>